<keyword evidence="2" id="KW-1185">Reference proteome</keyword>
<reference evidence="1" key="1">
    <citation type="submission" date="2019-09" db="EMBL/GenBank/DDBJ databases">
        <authorList>
            <person name="Rodrigo-Torres L."/>
            <person name="Arahal R. D."/>
            <person name="Lucena T."/>
        </authorList>
    </citation>
    <scope>NUCLEOTIDE SEQUENCE</scope>
    <source>
        <strain evidence="1">ISS653</strain>
    </source>
</reference>
<comment type="caution">
    <text evidence="1">The sequence shown here is derived from an EMBL/GenBank/DDBJ whole genome shotgun (WGS) entry which is preliminary data.</text>
</comment>
<protein>
    <submittedName>
        <fullName evidence="1">Uncharacterized protein</fullName>
    </submittedName>
</protein>
<evidence type="ECO:0000313" key="1">
    <source>
        <dbReference type="EMBL" id="VVV01625.1"/>
    </source>
</evidence>
<organism evidence="1 2">
    <name type="scientific">Mesonia oceanica</name>
    <dbReference type="NCBI Taxonomy" id="2687242"/>
    <lineage>
        <taxon>Bacteria</taxon>
        <taxon>Pseudomonadati</taxon>
        <taxon>Bacteroidota</taxon>
        <taxon>Flavobacteriia</taxon>
        <taxon>Flavobacteriales</taxon>
        <taxon>Flavobacteriaceae</taxon>
        <taxon>Mesonia</taxon>
    </lineage>
</organism>
<accession>A0AC61YDT7</accession>
<proteinExistence type="predicted"/>
<dbReference type="Proteomes" id="UP000356253">
    <property type="component" value="Unassembled WGS sequence"/>
</dbReference>
<evidence type="ECO:0000313" key="2">
    <source>
        <dbReference type="Proteomes" id="UP000356253"/>
    </source>
</evidence>
<dbReference type="EMBL" id="CABVMM010000011">
    <property type="protein sequence ID" value="VVV01625.1"/>
    <property type="molecule type" value="Genomic_DNA"/>
</dbReference>
<gene>
    <name evidence="1" type="ORF">FVB9532_02918</name>
</gene>
<sequence>MFLKLKLIWLFYQKYLLASFLMSVLCYVLGFLLVSTIFFKLIAISLGIFLPNIKGSKSGFTFYQNLGLSIRYLLGAVFLIDITISISLYKIPPLLLTIL</sequence>
<name>A0AC61YDT7_9FLAO</name>